<reference evidence="3" key="1">
    <citation type="journal article" date="2019" name="Int. J. Syst. Evol. Microbiol.">
        <title>The Global Catalogue of Microorganisms (GCM) 10K type strain sequencing project: providing services to taxonomists for standard genome sequencing and annotation.</title>
        <authorList>
            <consortium name="The Broad Institute Genomics Platform"/>
            <consortium name="The Broad Institute Genome Sequencing Center for Infectious Disease"/>
            <person name="Wu L."/>
            <person name="Ma J."/>
        </authorList>
    </citation>
    <scope>NUCLEOTIDE SEQUENCE [LARGE SCALE GENOMIC DNA]</scope>
    <source>
        <strain evidence="3">JCM 6242</strain>
    </source>
</reference>
<dbReference type="InterPro" id="IPR003673">
    <property type="entry name" value="CoA-Trfase_fam_III"/>
</dbReference>
<sequence length="511" mass="53122">MGERRVIEDRIRELRAEVGVELPRVRVTGDDPVLPSVFRVGTAAAVAVGAATAAAAAFARGVVLPESAAEGAREAPVRVPEGAREAPMGVPEGGGESREAPVGAPEGEVDVRAAAVAFRDERYFRIGGAAEDPWAPLSGDYRTADGWVRLHCNFDHHRDAALAVLGLPAGSGREDVVRACAGLTAVGIEEAVTAAGGCAAAMRSRAEWFRHPHASAVAAAPLVDLARIGGSGDECSGGASVPDSGVYALERAHAPDRERPLDGVRVLDLTRVVAGPVATRALAAYGAQVLRVGAAHLPEVPGLVVGTAFGKRSCHLDLRTPEGRDALRDLVAEADVFVQSYRPGALDALGFGHRELAAVRPGIVCVDISAYGTRGPWAGRRGFDSLVQMACGIAHEGGDGSRPCPLPAQVLDHATGYLAAFGAMAALLRRSAEGGSWRVRLSLARTALWLDGLGRVDGAGTPEPEAADLLGEMDSAFGRLTYVRPPGSVGGVPPRWSSPPPRPGEHPPAWW</sequence>
<feature type="region of interest" description="Disordered" evidence="1">
    <location>
        <begin position="70"/>
        <end position="104"/>
    </location>
</feature>
<keyword evidence="3" id="KW-1185">Reference proteome</keyword>
<organism evidence="2 3">
    <name type="scientific">Streptosporangium fragile</name>
    <dbReference type="NCBI Taxonomy" id="46186"/>
    <lineage>
        <taxon>Bacteria</taxon>
        <taxon>Bacillati</taxon>
        <taxon>Actinomycetota</taxon>
        <taxon>Actinomycetes</taxon>
        <taxon>Streptosporangiales</taxon>
        <taxon>Streptosporangiaceae</taxon>
        <taxon>Streptosporangium</taxon>
    </lineage>
</organism>
<evidence type="ECO:0000256" key="1">
    <source>
        <dbReference type="SAM" id="MobiDB-lite"/>
    </source>
</evidence>
<dbReference type="RefSeq" id="WP_344969759.1">
    <property type="nucleotide sequence ID" value="NZ_BAAAVI010000010.1"/>
</dbReference>
<dbReference type="PANTHER" id="PTHR48228:SF4">
    <property type="entry name" value="BLR3030 PROTEIN"/>
    <property type="match status" value="1"/>
</dbReference>
<protein>
    <recommendedName>
        <fullName evidence="4">Carnitine dehydratase</fullName>
    </recommendedName>
</protein>
<dbReference type="EMBL" id="BAAAVI010000010">
    <property type="protein sequence ID" value="GAA2860321.1"/>
    <property type="molecule type" value="Genomic_DNA"/>
</dbReference>
<dbReference type="Proteomes" id="UP001500831">
    <property type="component" value="Unassembled WGS sequence"/>
</dbReference>
<evidence type="ECO:0008006" key="4">
    <source>
        <dbReference type="Google" id="ProtNLM"/>
    </source>
</evidence>
<feature type="region of interest" description="Disordered" evidence="1">
    <location>
        <begin position="485"/>
        <end position="511"/>
    </location>
</feature>
<name>A0ABP6I9U2_9ACTN</name>
<comment type="caution">
    <text evidence="2">The sequence shown here is derived from an EMBL/GenBank/DDBJ whole genome shotgun (WGS) entry which is preliminary data.</text>
</comment>
<proteinExistence type="predicted"/>
<dbReference type="InterPro" id="IPR050509">
    <property type="entry name" value="CoA-transferase_III"/>
</dbReference>
<accession>A0ABP6I9U2</accession>
<dbReference type="SUPFAM" id="SSF89796">
    <property type="entry name" value="CoA-transferase family III (CaiB/BaiF)"/>
    <property type="match status" value="2"/>
</dbReference>
<dbReference type="Gene3D" id="3.40.50.10540">
    <property type="entry name" value="Crotonobetainyl-coa:carnitine coa-transferase, domain 1"/>
    <property type="match status" value="1"/>
</dbReference>
<dbReference type="InterPro" id="IPR023606">
    <property type="entry name" value="CoA-Trfase_III_dom_1_sf"/>
</dbReference>
<feature type="compositionally biased region" description="Basic and acidic residues" evidence="1">
    <location>
        <begin position="71"/>
        <end position="84"/>
    </location>
</feature>
<dbReference type="Pfam" id="PF02515">
    <property type="entry name" value="CoA_transf_3"/>
    <property type="match status" value="1"/>
</dbReference>
<evidence type="ECO:0000313" key="3">
    <source>
        <dbReference type="Proteomes" id="UP001500831"/>
    </source>
</evidence>
<dbReference type="PANTHER" id="PTHR48228">
    <property type="entry name" value="SUCCINYL-COA--D-CITRAMALATE COA-TRANSFERASE"/>
    <property type="match status" value="1"/>
</dbReference>
<feature type="compositionally biased region" description="Low complexity" evidence="1">
    <location>
        <begin position="485"/>
        <end position="495"/>
    </location>
</feature>
<gene>
    <name evidence="2" type="ORF">GCM10010517_18940</name>
</gene>
<evidence type="ECO:0000313" key="2">
    <source>
        <dbReference type="EMBL" id="GAA2860321.1"/>
    </source>
</evidence>